<dbReference type="SUPFAM" id="SSF51905">
    <property type="entry name" value="FAD/NAD(P)-binding domain"/>
    <property type="match status" value="1"/>
</dbReference>
<sequence length="100" mass="10673">MGADFAGIGLGVRLLETEMRDFVICERNPPLGGTWYEHTYPGCGCDVPTHLYSYSFAPNPAWTRAYPGSPRSSPTSPTSPAWTASPGTVSTSRAETGTTT</sequence>
<dbReference type="Proteomes" id="UP001501020">
    <property type="component" value="Unassembled WGS sequence"/>
</dbReference>
<evidence type="ECO:0000313" key="2">
    <source>
        <dbReference type="EMBL" id="GAA2152778.1"/>
    </source>
</evidence>
<accession>A0ABN3A2R3</accession>
<reference evidence="2 3" key="1">
    <citation type="journal article" date="2019" name="Int. J. Syst. Evol. Microbiol.">
        <title>The Global Catalogue of Microorganisms (GCM) 10K type strain sequencing project: providing services to taxonomists for standard genome sequencing and annotation.</title>
        <authorList>
            <consortium name="The Broad Institute Genomics Platform"/>
            <consortium name="The Broad Institute Genome Sequencing Center for Infectious Disease"/>
            <person name="Wu L."/>
            <person name="Ma J."/>
        </authorList>
    </citation>
    <scope>NUCLEOTIDE SEQUENCE [LARGE SCALE GENOMIC DNA]</scope>
    <source>
        <strain evidence="2 3">JCM 13850</strain>
    </source>
</reference>
<feature type="region of interest" description="Disordered" evidence="1">
    <location>
        <begin position="65"/>
        <end position="100"/>
    </location>
</feature>
<organism evidence="2 3">
    <name type="scientific">Actinomadura napierensis</name>
    <dbReference type="NCBI Taxonomy" id="267854"/>
    <lineage>
        <taxon>Bacteria</taxon>
        <taxon>Bacillati</taxon>
        <taxon>Actinomycetota</taxon>
        <taxon>Actinomycetes</taxon>
        <taxon>Streptosporangiales</taxon>
        <taxon>Thermomonosporaceae</taxon>
        <taxon>Actinomadura</taxon>
    </lineage>
</organism>
<proteinExistence type="predicted"/>
<gene>
    <name evidence="2" type="ORF">GCM10009727_58700</name>
</gene>
<evidence type="ECO:0000256" key="1">
    <source>
        <dbReference type="SAM" id="MobiDB-lite"/>
    </source>
</evidence>
<keyword evidence="3" id="KW-1185">Reference proteome</keyword>
<feature type="compositionally biased region" description="Low complexity" evidence="1">
    <location>
        <begin position="67"/>
        <end position="88"/>
    </location>
</feature>
<dbReference type="InterPro" id="IPR036188">
    <property type="entry name" value="FAD/NAD-bd_sf"/>
</dbReference>
<dbReference type="Gene3D" id="3.50.50.60">
    <property type="entry name" value="FAD/NAD(P)-binding domain"/>
    <property type="match status" value="1"/>
</dbReference>
<evidence type="ECO:0000313" key="3">
    <source>
        <dbReference type="Proteomes" id="UP001501020"/>
    </source>
</evidence>
<protein>
    <submittedName>
        <fullName evidence="2">Uncharacterized protein</fullName>
    </submittedName>
</protein>
<feature type="compositionally biased region" description="Polar residues" evidence="1">
    <location>
        <begin position="89"/>
        <end position="100"/>
    </location>
</feature>
<comment type="caution">
    <text evidence="2">The sequence shown here is derived from an EMBL/GenBank/DDBJ whole genome shotgun (WGS) entry which is preliminary data.</text>
</comment>
<dbReference type="Pfam" id="PF13450">
    <property type="entry name" value="NAD_binding_8"/>
    <property type="match status" value="1"/>
</dbReference>
<name>A0ABN3A2R3_9ACTN</name>
<dbReference type="PANTHER" id="PTHR42877">
    <property type="entry name" value="L-ORNITHINE N(5)-MONOOXYGENASE-RELATED"/>
    <property type="match status" value="1"/>
</dbReference>
<dbReference type="PANTHER" id="PTHR42877:SF5">
    <property type="entry name" value="L-ORNITHINE N(5)-MONOOXYGENASE-RELATED"/>
    <property type="match status" value="1"/>
</dbReference>
<dbReference type="InterPro" id="IPR051209">
    <property type="entry name" value="FAD-bind_Monooxygenase_sf"/>
</dbReference>
<dbReference type="EMBL" id="BAAAMR010000060">
    <property type="protein sequence ID" value="GAA2152778.1"/>
    <property type="molecule type" value="Genomic_DNA"/>
</dbReference>